<protein>
    <submittedName>
        <fullName evidence="1">Uncharacterized protein</fullName>
    </submittedName>
</protein>
<gene>
    <name evidence="1" type="ORF">Mth01_24900</name>
</gene>
<evidence type="ECO:0000313" key="2">
    <source>
        <dbReference type="Proteomes" id="UP000610966"/>
    </source>
</evidence>
<accession>A0A8J3R6Y3</accession>
<dbReference type="Proteomes" id="UP000610966">
    <property type="component" value="Unassembled WGS sequence"/>
</dbReference>
<comment type="caution">
    <text evidence="1">The sequence shown here is derived from an EMBL/GenBank/DDBJ whole genome shotgun (WGS) entry which is preliminary data.</text>
</comment>
<name>A0A8J3R6Y3_9ACTN</name>
<keyword evidence="2" id="KW-1185">Reference proteome</keyword>
<proteinExistence type="predicted"/>
<reference evidence="1" key="1">
    <citation type="submission" date="2021-01" db="EMBL/GenBank/DDBJ databases">
        <title>Whole genome shotgun sequence of Sphaerimonospora thailandensis NBRC 107569.</title>
        <authorList>
            <person name="Komaki H."/>
            <person name="Tamura T."/>
        </authorList>
    </citation>
    <scope>NUCLEOTIDE SEQUENCE</scope>
    <source>
        <strain evidence="1">NBRC 107569</strain>
    </source>
</reference>
<dbReference type="EMBL" id="BOOG01000021">
    <property type="protein sequence ID" value="GIH70237.1"/>
    <property type="molecule type" value="Genomic_DNA"/>
</dbReference>
<dbReference type="RefSeq" id="WP_204015962.1">
    <property type="nucleotide sequence ID" value="NZ_BOOG01000021.1"/>
</dbReference>
<sequence>MPPNGSNWLLLIKTHVNLADRALCADQDRWAQELRWTVNRTGFGARLYRDPRFDLVREVEEVGRRFSA</sequence>
<organism evidence="1 2">
    <name type="scientific">Sphaerimonospora thailandensis</name>
    <dbReference type="NCBI Taxonomy" id="795644"/>
    <lineage>
        <taxon>Bacteria</taxon>
        <taxon>Bacillati</taxon>
        <taxon>Actinomycetota</taxon>
        <taxon>Actinomycetes</taxon>
        <taxon>Streptosporangiales</taxon>
        <taxon>Streptosporangiaceae</taxon>
        <taxon>Sphaerimonospora</taxon>
    </lineage>
</organism>
<evidence type="ECO:0000313" key="1">
    <source>
        <dbReference type="EMBL" id="GIH70237.1"/>
    </source>
</evidence>
<dbReference type="AlphaFoldDB" id="A0A8J3R6Y3"/>